<dbReference type="Pfam" id="PF00069">
    <property type="entry name" value="Pkinase"/>
    <property type="match status" value="1"/>
</dbReference>
<keyword evidence="6 9" id="KW-0067">ATP-binding</keyword>
<gene>
    <name evidence="13" type="ORF">B7P43_G08102</name>
</gene>
<evidence type="ECO:0000256" key="2">
    <source>
        <dbReference type="ARBA" id="ARBA00022527"/>
    </source>
</evidence>
<dbReference type="Pfam" id="PF00787">
    <property type="entry name" value="PX"/>
    <property type="match status" value="1"/>
</dbReference>
<keyword evidence="3" id="KW-0808">Transferase</keyword>
<evidence type="ECO:0000256" key="1">
    <source>
        <dbReference type="ARBA" id="ARBA00012513"/>
    </source>
</evidence>
<dbReference type="SMART" id="SM00312">
    <property type="entry name" value="PX"/>
    <property type="match status" value="1"/>
</dbReference>
<evidence type="ECO:0000256" key="6">
    <source>
        <dbReference type="ARBA" id="ARBA00022840"/>
    </source>
</evidence>
<keyword evidence="14" id="KW-1185">Reference proteome</keyword>
<sequence length="240" mass="28031">MTTVSVENTETWEHHKKFTVYKVMVTSDNHSWFVFRRYNEFYKLYEMLKKQVPSVQLKLPGKKLFGNNLDPQFVQSRREGLNSFIQQIMTDARFRQLPEVCEFFQLDRRKLSSEEGSVEDGEEEVGGSDVTNSNDKLNLGPSERSHAKPIDFEFLHVIGKGSFGKVLLARHKVERRHYAVKVLSKRLVVKRNEAKHIMSERNVLLKNLNHPFLVGLHYSFQTPDKLYFVLDYINGGEVHV</sequence>
<dbReference type="InterPro" id="IPR050236">
    <property type="entry name" value="Ser_Thr_kinase_AGC"/>
</dbReference>
<dbReference type="PANTHER" id="PTHR24356">
    <property type="entry name" value="SERINE/THREONINE-PROTEIN KINASE"/>
    <property type="match status" value="1"/>
</dbReference>
<dbReference type="Proteomes" id="UP000235965">
    <property type="component" value="Unassembled WGS sequence"/>
</dbReference>
<dbReference type="InterPro" id="IPR001683">
    <property type="entry name" value="PX_dom"/>
</dbReference>
<organism evidence="13 14">
    <name type="scientific">Cryptotermes secundus</name>
    <dbReference type="NCBI Taxonomy" id="105785"/>
    <lineage>
        <taxon>Eukaryota</taxon>
        <taxon>Metazoa</taxon>
        <taxon>Ecdysozoa</taxon>
        <taxon>Arthropoda</taxon>
        <taxon>Hexapoda</taxon>
        <taxon>Insecta</taxon>
        <taxon>Pterygota</taxon>
        <taxon>Neoptera</taxon>
        <taxon>Polyneoptera</taxon>
        <taxon>Dictyoptera</taxon>
        <taxon>Blattodea</taxon>
        <taxon>Blattoidea</taxon>
        <taxon>Termitoidae</taxon>
        <taxon>Kalotermitidae</taxon>
        <taxon>Cryptotermitinae</taxon>
        <taxon>Cryptotermes</taxon>
    </lineage>
</organism>
<dbReference type="EMBL" id="NEVH01017540">
    <property type="protein sequence ID" value="PNF24069.1"/>
    <property type="molecule type" value="Genomic_DNA"/>
</dbReference>
<evidence type="ECO:0000256" key="3">
    <source>
        <dbReference type="ARBA" id="ARBA00022679"/>
    </source>
</evidence>
<dbReference type="EC" id="2.7.11.1" evidence="1"/>
<keyword evidence="2" id="KW-0723">Serine/threonine-protein kinase</keyword>
<dbReference type="InterPro" id="IPR000719">
    <property type="entry name" value="Prot_kinase_dom"/>
</dbReference>
<dbReference type="GO" id="GO:0005524">
    <property type="term" value="F:ATP binding"/>
    <property type="evidence" value="ECO:0007669"/>
    <property type="project" value="UniProtKB-UniRule"/>
</dbReference>
<dbReference type="Gene3D" id="3.30.200.20">
    <property type="entry name" value="Phosphorylase Kinase, domain 1"/>
    <property type="match status" value="1"/>
</dbReference>
<dbReference type="InterPro" id="IPR011009">
    <property type="entry name" value="Kinase-like_dom_sf"/>
</dbReference>
<dbReference type="GO" id="GO:0035091">
    <property type="term" value="F:phosphatidylinositol binding"/>
    <property type="evidence" value="ECO:0007669"/>
    <property type="project" value="InterPro"/>
</dbReference>
<name>A0A2J7Q664_9NEOP</name>
<accession>A0A2J7Q664</accession>
<dbReference type="InterPro" id="IPR017441">
    <property type="entry name" value="Protein_kinase_ATP_BS"/>
</dbReference>
<dbReference type="GO" id="GO:0035556">
    <property type="term" value="P:intracellular signal transduction"/>
    <property type="evidence" value="ECO:0007669"/>
    <property type="project" value="TreeGrafter"/>
</dbReference>
<evidence type="ECO:0000256" key="5">
    <source>
        <dbReference type="ARBA" id="ARBA00022777"/>
    </source>
</evidence>
<evidence type="ECO:0000313" key="14">
    <source>
        <dbReference type="Proteomes" id="UP000235965"/>
    </source>
</evidence>
<dbReference type="OrthoDB" id="63267at2759"/>
<protein>
    <recommendedName>
        <fullName evidence="1">non-specific serine/threonine protein kinase</fullName>
        <ecNumber evidence="1">2.7.11.1</ecNumber>
    </recommendedName>
</protein>
<keyword evidence="4 9" id="KW-0547">Nucleotide-binding</keyword>
<comment type="catalytic activity">
    <reaction evidence="7">
        <text>L-threonyl-[protein] + ATP = O-phospho-L-threonyl-[protein] + ADP + H(+)</text>
        <dbReference type="Rhea" id="RHEA:46608"/>
        <dbReference type="Rhea" id="RHEA-COMP:11060"/>
        <dbReference type="Rhea" id="RHEA-COMP:11605"/>
        <dbReference type="ChEBI" id="CHEBI:15378"/>
        <dbReference type="ChEBI" id="CHEBI:30013"/>
        <dbReference type="ChEBI" id="CHEBI:30616"/>
        <dbReference type="ChEBI" id="CHEBI:61977"/>
        <dbReference type="ChEBI" id="CHEBI:456216"/>
        <dbReference type="EC" id="2.7.11.1"/>
    </reaction>
</comment>
<evidence type="ECO:0000259" key="11">
    <source>
        <dbReference type="PROSITE" id="PS50011"/>
    </source>
</evidence>
<feature type="domain" description="Protein kinase" evidence="11">
    <location>
        <begin position="152"/>
        <end position="240"/>
    </location>
</feature>
<dbReference type="InterPro" id="IPR036871">
    <property type="entry name" value="PX_dom_sf"/>
</dbReference>
<feature type="domain" description="PX" evidence="12">
    <location>
        <begin position="1"/>
        <end position="111"/>
    </location>
</feature>
<evidence type="ECO:0000259" key="12">
    <source>
        <dbReference type="PROSITE" id="PS50195"/>
    </source>
</evidence>
<dbReference type="PROSITE" id="PS50195">
    <property type="entry name" value="PX"/>
    <property type="match status" value="1"/>
</dbReference>
<feature type="compositionally biased region" description="Acidic residues" evidence="10">
    <location>
        <begin position="116"/>
        <end position="126"/>
    </location>
</feature>
<evidence type="ECO:0000256" key="9">
    <source>
        <dbReference type="PROSITE-ProRule" id="PRU10141"/>
    </source>
</evidence>
<reference evidence="13 14" key="1">
    <citation type="submission" date="2017-12" db="EMBL/GenBank/DDBJ databases">
        <title>Hemimetabolous genomes reveal molecular basis of termite eusociality.</title>
        <authorList>
            <person name="Harrison M.C."/>
            <person name="Jongepier E."/>
            <person name="Robertson H.M."/>
            <person name="Arning N."/>
            <person name="Bitard-Feildel T."/>
            <person name="Chao H."/>
            <person name="Childers C.P."/>
            <person name="Dinh H."/>
            <person name="Doddapaneni H."/>
            <person name="Dugan S."/>
            <person name="Gowin J."/>
            <person name="Greiner C."/>
            <person name="Han Y."/>
            <person name="Hu H."/>
            <person name="Hughes D.S.T."/>
            <person name="Huylmans A.-K."/>
            <person name="Kemena C."/>
            <person name="Kremer L.P.M."/>
            <person name="Lee S.L."/>
            <person name="Lopez-Ezquerra A."/>
            <person name="Mallet L."/>
            <person name="Monroy-Kuhn J.M."/>
            <person name="Moser A."/>
            <person name="Murali S.C."/>
            <person name="Muzny D.M."/>
            <person name="Otani S."/>
            <person name="Piulachs M.-D."/>
            <person name="Poelchau M."/>
            <person name="Qu J."/>
            <person name="Schaub F."/>
            <person name="Wada-Katsumata A."/>
            <person name="Worley K.C."/>
            <person name="Xie Q."/>
            <person name="Ylla G."/>
            <person name="Poulsen M."/>
            <person name="Gibbs R.A."/>
            <person name="Schal C."/>
            <person name="Richards S."/>
            <person name="Belles X."/>
            <person name="Korb J."/>
            <person name="Bornberg-Bauer E."/>
        </authorList>
    </citation>
    <scope>NUCLEOTIDE SEQUENCE [LARGE SCALE GENOMIC DNA]</scope>
    <source>
        <tissue evidence="13">Whole body</tissue>
    </source>
</reference>
<dbReference type="SUPFAM" id="SSF64268">
    <property type="entry name" value="PX domain"/>
    <property type="match status" value="1"/>
</dbReference>
<dbReference type="PROSITE" id="PS50011">
    <property type="entry name" value="PROTEIN_KINASE_DOM"/>
    <property type="match status" value="1"/>
</dbReference>
<dbReference type="Gene3D" id="3.30.1520.10">
    <property type="entry name" value="Phox-like domain"/>
    <property type="match status" value="1"/>
</dbReference>
<evidence type="ECO:0000313" key="13">
    <source>
        <dbReference type="EMBL" id="PNF24069.1"/>
    </source>
</evidence>
<proteinExistence type="predicted"/>
<dbReference type="AlphaFoldDB" id="A0A2J7Q664"/>
<dbReference type="SUPFAM" id="SSF56112">
    <property type="entry name" value="Protein kinase-like (PK-like)"/>
    <property type="match status" value="1"/>
</dbReference>
<comment type="catalytic activity">
    <reaction evidence="8">
        <text>L-seryl-[protein] + ATP = O-phospho-L-seryl-[protein] + ADP + H(+)</text>
        <dbReference type="Rhea" id="RHEA:17989"/>
        <dbReference type="Rhea" id="RHEA-COMP:9863"/>
        <dbReference type="Rhea" id="RHEA-COMP:11604"/>
        <dbReference type="ChEBI" id="CHEBI:15378"/>
        <dbReference type="ChEBI" id="CHEBI:29999"/>
        <dbReference type="ChEBI" id="CHEBI:30616"/>
        <dbReference type="ChEBI" id="CHEBI:83421"/>
        <dbReference type="ChEBI" id="CHEBI:456216"/>
        <dbReference type="EC" id="2.7.11.1"/>
    </reaction>
</comment>
<dbReference type="PANTHER" id="PTHR24356:SF435">
    <property type="entry name" value="SERINE_THREONINE-PROTEIN KINASE SGK-1"/>
    <property type="match status" value="1"/>
</dbReference>
<feature type="region of interest" description="Disordered" evidence="10">
    <location>
        <begin position="114"/>
        <end position="142"/>
    </location>
</feature>
<evidence type="ECO:0000256" key="4">
    <source>
        <dbReference type="ARBA" id="ARBA00022741"/>
    </source>
</evidence>
<keyword evidence="5" id="KW-0418">Kinase</keyword>
<evidence type="ECO:0000256" key="10">
    <source>
        <dbReference type="SAM" id="MobiDB-lite"/>
    </source>
</evidence>
<dbReference type="PROSITE" id="PS00107">
    <property type="entry name" value="PROTEIN_KINASE_ATP"/>
    <property type="match status" value="1"/>
</dbReference>
<evidence type="ECO:0000256" key="8">
    <source>
        <dbReference type="ARBA" id="ARBA00048679"/>
    </source>
</evidence>
<comment type="caution">
    <text evidence="13">The sequence shown here is derived from an EMBL/GenBank/DDBJ whole genome shotgun (WGS) entry which is preliminary data.</text>
</comment>
<dbReference type="GO" id="GO:0004674">
    <property type="term" value="F:protein serine/threonine kinase activity"/>
    <property type="evidence" value="ECO:0007669"/>
    <property type="project" value="UniProtKB-KW"/>
</dbReference>
<feature type="binding site" evidence="9">
    <location>
        <position position="190"/>
    </location>
    <ligand>
        <name>ATP</name>
        <dbReference type="ChEBI" id="CHEBI:30616"/>
    </ligand>
</feature>
<dbReference type="FunFam" id="3.30.200.20:FF:000030">
    <property type="entry name" value="Non-specific serine/threonine protein kinase"/>
    <property type="match status" value="1"/>
</dbReference>
<evidence type="ECO:0000256" key="7">
    <source>
        <dbReference type="ARBA" id="ARBA00047899"/>
    </source>
</evidence>